<protein>
    <submittedName>
        <fullName evidence="2">Uncharacterized protein</fullName>
    </submittedName>
</protein>
<gene>
    <name evidence="2" type="ORF">N495_16040</name>
</gene>
<name>A0A0D0ZT90_CLOBO</name>
<evidence type="ECO:0000313" key="3">
    <source>
        <dbReference type="Proteomes" id="UP000032250"/>
    </source>
</evidence>
<proteinExistence type="predicted"/>
<dbReference type="Proteomes" id="UP000032250">
    <property type="component" value="Unassembled WGS sequence"/>
</dbReference>
<keyword evidence="1" id="KW-1133">Transmembrane helix</keyword>
<feature type="transmembrane region" description="Helical" evidence="1">
    <location>
        <begin position="7"/>
        <end position="27"/>
    </location>
</feature>
<keyword evidence="1" id="KW-0472">Membrane</keyword>
<dbReference type="PATRIC" id="fig|1379739.3.peg.3600"/>
<accession>A0A0D0ZT90</accession>
<sequence length="274" mass="32312">MNSKLSFKNVFFISVLFIPFYKIFKYLDKFPPICIYGDIIYNLLDVFLDIINQISIGIAGAIVFYYLNLFLEFKKNNDVYNVPRKMLMRVLVDNMDFLGSIPYFKKLENYKVYSDRRVFVIKFLELINEEKAQNKNAENYTYQNVIKEYFLETDNGELIKFIDSLKDNINNLQNLSLKALSEEISCKIEQIDIHYHADLFVFGKLLAFEERDNSSEERDNSSEEYIKYCKDNMFNYYISILDNVIESYTMLTDLDNAVSGGDILSFIKFINAMD</sequence>
<evidence type="ECO:0000313" key="2">
    <source>
        <dbReference type="EMBL" id="KIS22003.1"/>
    </source>
</evidence>
<dbReference type="EMBL" id="JXSU01000008">
    <property type="protein sequence ID" value="KIS22003.1"/>
    <property type="molecule type" value="Genomic_DNA"/>
</dbReference>
<dbReference type="OrthoDB" id="9979316at2"/>
<dbReference type="HOGENOM" id="CLU_1014526_0_0_9"/>
<dbReference type="RefSeq" id="WP_043032478.1">
    <property type="nucleotide sequence ID" value="NZ_JXSU01000008.1"/>
</dbReference>
<comment type="caution">
    <text evidence="2">The sequence shown here is derived from an EMBL/GenBank/DDBJ whole genome shotgun (WGS) entry which is preliminary data.</text>
</comment>
<organism evidence="2 3">
    <name type="scientific">Clostridium botulinum B2 450</name>
    <dbReference type="NCBI Taxonomy" id="1379739"/>
    <lineage>
        <taxon>Bacteria</taxon>
        <taxon>Bacillati</taxon>
        <taxon>Bacillota</taxon>
        <taxon>Clostridia</taxon>
        <taxon>Eubacteriales</taxon>
        <taxon>Clostridiaceae</taxon>
        <taxon>Clostridium</taxon>
    </lineage>
</organism>
<evidence type="ECO:0000256" key="1">
    <source>
        <dbReference type="SAM" id="Phobius"/>
    </source>
</evidence>
<feature type="transmembrane region" description="Helical" evidence="1">
    <location>
        <begin position="39"/>
        <end position="67"/>
    </location>
</feature>
<reference evidence="2 3" key="1">
    <citation type="submission" date="2014-06" db="EMBL/GenBank/DDBJ databases">
        <title>Genome characterization of distinct group I Clostridium botulinum lineages.</title>
        <authorList>
            <person name="Giordani F."/>
            <person name="Anselmo A."/>
            <person name="Fillo S."/>
            <person name="Palozzi A.M."/>
            <person name="Fortunato A."/>
            <person name="Gentile B."/>
            <person name="Ciammaruconi A."/>
            <person name="Anniballi F."/>
            <person name="De Medici D."/>
            <person name="Lista F."/>
        </authorList>
    </citation>
    <scope>NUCLEOTIDE SEQUENCE [LARGE SCALE GENOMIC DNA]</scope>
    <source>
        <strain evidence="2 3">B2 450</strain>
    </source>
</reference>
<dbReference type="AlphaFoldDB" id="A0A0D0ZT90"/>
<keyword evidence="1" id="KW-0812">Transmembrane</keyword>